<evidence type="ECO:0000313" key="1">
    <source>
        <dbReference type="EMBL" id="KAI4353041.1"/>
    </source>
</evidence>
<organism evidence="1 2">
    <name type="scientific">Bauhinia variegata</name>
    <name type="common">Purple orchid tree</name>
    <name type="synonym">Phanera variegata</name>
    <dbReference type="NCBI Taxonomy" id="167791"/>
    <lineage>
        <taxon>Eukaryota</taxon>
        <taxon>Viridiplantae</taxon>
        <taxon>Streptophyta</taxon>
        <taxon>Embryophyta</taxon>
        <taxon>Tracheophyta</taxon>
        <taxon>Spermatophyta</taxon>
        <taxon>Magnoliopsida</taxon>
        <taxon>eudicotyledons</taxon>
        <taxon>Gunneridae</taxon>
        <taxon>Pentapetalae</taxon>
        <taxon>rosids</taxon>
        <taxon>fabids</taxon>
        <taxon>Fabales</taxon>
        <taxon>Fabaceae</taxon>
        <taxon>Cercidoideae</taxon>
        <taxon>Cercideae</taxon>
        <taxon>Bauhiniinae</taxon>
        <taxon>Bauhinia</taxon>
    </lineage>
</organism>
<evidence type="ECO:0000313" key="2">
    <source>
        <dbReference type="Proteomes" id="UP000828941"/>
    </source>
</evidence>
<protein>
    <submittedName>
        <fullName evidence="1">Uncharacterized protein</fullName>
    </submittedName>
</protein>
<reference evidence="1 2" key="1">
    <citation type="journal article" date="2022" name="DNA Res.">
        <title>Chromosomal-level genome assembly of the orchid tree Bauhinia variegata (Leguminosae; Cercidoideae) supports the allotetraploid origin hypothesis of Bauhinia.</title>
        <authorList>
            <person name="Zhong Y."/>
            <person name="Chen Y."/>
            <person name="Zheng D."/>
            <person name="Pang J."/>
            <person name="Liu Y."/>
            <person name="Luo S."/>
            <person name="Meng S."/>
            <person name="Qian L."/>
            <person name="Wei D."/>
            <person name="Dai S."/>
            <person name="Zhou R."/>
        </authorList>
    </citation>
    <scope>NUCLEOTIDE SEQUENCE [LARGE SCALE GENOMIC DNA]</scope>
    <source>
        <strain evidence="1">BV-YZ2020</strain>
    </source>
</reference>
<sequence length="73" mass="8792">MLNDPFLFNTQLYIHMHMTMDPEEFAPFAQDEMPIGEEPINVIRIVEPSNEWTQMHDTLAQEIFVEWNNRQRN</sequence>
<accession>A0ACB9PZN8</accession>
<proteinExistence type="predicted"/>
<keyword evidence="2" id="KW-1185">Reference proteome</keyword>
<comment type="caution">
    <text evidence="1">The sequence shown here is derived from an EMBL/GenBank/DDBJ whole genome shotgun (WGS) entry which is preliminary data.</text>
</comment>
<dbReference type="Proteomes" id="UP000828941">
    <property type="component" value="Chromosome 2"/>
</dbReference>
<gene>
    <name evidence="1" type="ORF">L6164_002019</name>
</gene>
<dbReference type="EMBL" id="CM039427">
    <property type="protein sequence ID" value="KAI4353041.1"/>
    <property type="molecule type" value="Genomic_DNA"/>
</dbReference>
<name>A0ACB9PZN8_BAUVA</name>